<reference evidence="2 3" key="1">
    <citation type="submission" date="2016-10" db="EMBL/GenBank/DDBJ databases">
        <authorList>
            <person name="de Groot N.N."/>
        </authorList>
    </citation>
    <scope>NUCLEOTIDE SEQUENCE [LARGE SCALE GENOMIC DNA]</scope>
    <source>
        <strain evidence="2 3">DSM 19938</strain>
    </source>
</reference>
<evidence type="ECO:0000313" key="2">
    <source>
        <dbReference type="EMBL" id="SEJ20211.1"/>
    </source>
</evidence>
<dbReference type="Proteomes" id="UP000199532">
    <property type="component" value="Unassembled WGS sequence"/>
</dbReference>
<evidence type="ECO:0000313" key="3">
    <source>
        <dbReference type="Proteomes" id="UP000199532"/>
    </source>
</evidence>
<keyword evidence="3" id="KW-1185">Reference proteome</keyword>
<keyword evidence="1" id="KW-1133">Transmembrane helix</keyword>
<sequence>MTGFFLLANGYNLFGPPPEDNVMVLFVSFDVLQVMVLGLAWWVDRNREIK</sequence>
<accession>A0A1H6WTG7</accession>
<proteinExistence type="predicted"/>
<feature type="transmembrane region" description="Helical" evidence="1">
    <location>
        <begin position="22"/>
        <end position="43"/>
    </location>
</feature>
<dbReference type="EMBL" id="FNXY01000005">
    <property type="protein sequence ID" value="SEJ20211.1"/>
    <property type="molecule type" value="Genomic_DNA"/>
</dbReference>
<name>A0A1H6WTG7_9BACT</name>
<keyword evidence="1" id="KW-0472">Membrane</keyword>
<evidence type="ECO:0000256" key="1">
    <source>
        <dbReference type="SAM" id="Phobius"/>
    </source>
</evidence>
<dbReference type="AlphaFoldDB" id="A0A1H6WTG7"/>
<gene>
    <name evidence="2" type="ORF">SAMN04487995_3743</name>
</gene>
<keyword evidence="1" id="KW-0812">Transmembrane</keyword>
<organism evidence="2 3">
    <name type="scientific">Dyadobacter koreensis</name>
    <dbReference type="NCBI Taxonomy" id="408657"/>
    <lineage>
        <taxon>Bacteria</taxon>
        <taxon>Pseudomonadati</taxon>
        <taxon>Bacteroidota</taxon>
        <taxon>Cytophagia</taxon>
        <taxon>Cytophagales</taxon>
        <taxon>Spirosomataceae</taxon>
        <taxon>Dyadobacter</taxon>
    </lineage>
</organism>
<protein>
    <submittedName>
        <fullName evidence="2">Uncharacterized protein</fullName>
    </submittedName>
</protein>